<keyword evidence="3" id="KW-1185">Reference proteome</keyword>
<protein>
    <recommendedName>
        <fullName evidence="4">SRPBCC family protein</fullName>
    </recommendedName>
</protein>
<sequence>MRRDKRLRFASVLTAVGTGGLAAYWLILRPWHLRWGATQEEFTRPMPGDELVQRPFYVSNRAITVRARPEAIWPWLVRLGVGSQGFYSYEWMERLAGLRISTVEHLLPEFQTLEPGDTIPTGRGLHLPVRAVEPYGSLVVGSRPEEPPGQSQVSWSLGLYPQNGFTRMVSRVRTSYFWRPGDPLVAFFLGPLHFLMERKMLLGIRQRAEALEAGLDKPMEATVSA</sequence>
<keyword evidence="1" id="KW-1133">Transmembrane helix</keyword>
<accession>A0A085WHB3</accession>
<evidence type="ECO:0008006" key="4">
    <source>
        <dbReference type="Google" id="ProtNLM"/>
    </source>
</evidence>
<proteinExistence type="predicted"/>
<dbReference type="RefSeq" id="WP_044191053.1">
    <property type="nucleotide sequence ID" value="NZ_JMCB01000008.1"/>
</dbReference>
<evidence type="ECO:0000256" key="1">
    <source>
        <dbReference type="SAM" id="Phobius"/>
    </source>
</evidence>
<gene>
    <name evidence="2" type="ORF">DB31_8429</name>
</gene>
<dbReference type="STRING" id="394096.DB31_8429"/>
<dbReference type="OrthoDB" id="3255669at2"/>
<keyword evidence="1" id="KW-0812">Transmembrane</keyword>
<evidence type="ECO:0000313" key="2">
    <source>
        <dbReference type="EMBL" id="KFE67076.1"/>
    </source>
</evidence>
<dbReference type="EMBL" id="JMCB01000008">
    <property type="protein sequence ID" value="KFE67076.1"/>
    <property type="molecule type" value="Genomic_DNA"/>
</dbReference>
<organism evidence="2 3">
    <name type="scientific">Hyalangium minutum</name>
    <dbReference type="NCBI Taxonomy" id="394096"/>
    <lineage>
        <taxon>Bacteria</taxon>
        <taxon>Pseudomonadati</taxon>
        <taxon>Myxococcota</taxon>
        <taxon>Myxococcia</taxon>
        <taxon>Myxococcales</taxon>
        <taxon>Cystobacterineae</taxon>
        <taxon>Archangiaceae</taxon>
        <taxon>Hyalangium</taxon>
    </lineage>
</organism>
<evidence type="ECO:0000313" key="3">
    <source>
        <dbReference type="Proteomes" id="UP000028725"/>
    </source>
</evidence>
<feature type="transmembrane region" description="Helical" evidence="1">
    <location>
        <begin position="7"/>
        <end position="27"/>
    </location>
</feature>
<dbReference type="Proteomes" id="UP000028725">
    <property type="component" value="Unassembled WGS sequence"/>
</dbReference>
<keyword evidence="1" id="KW-0472">Membrane</keyword>
<comment type="caution">
    <text evidence="2">The sequence shown here is derived from an EMBL/GenBank/DDBJ whole genome shotgun (WGS) entry which is preliminary data.</text>
</comment>
<dbReference type="AlphaFoldDB" id="A0A085WHB3"/>
<reference evidence="2 3" key="1">
    <citation type="submission" date="2014-04" db="EMBL/GenBank/DDBJ databases">
        <title>Genome assembly of Hyalangium minutum DSM 14724.</title>
        <authorList>
            <person name="Sharma G."/>
            <person name="Subramanian S."/>
        </authorList>
    </citation>
    <scope>NUCLEOTIDE SEQUENCE [LARGE SCALE GENOMIC DNA]</scope>
    <source>
        <strain evidence="2 3">DSM 14724</strain>
    </source>
</reference>
<name>A0A085WHB3_9BACT</name>